<reference evidence="2 3" key="1">
    <citation type="submission" date="2024-02" db="EMBL/GenBank/DDBJ databases">
        <authorList>
            <person name="Saticioglu I.B."/>
        </authorList>
    </citation>
    <scope>NUCLEOTIDE SEQUENCE [LARGE SCALE GENOMIC DNA]</scope>
    <source>
        <strain evidence="2 3">Mu-80</strain>
    </source>
</reference>
<evidence type="ECO:0000259" key="1">
    <source>
        <dbReference type="Pfam" id="PF06722"/>
    </source>
</evidence>
<dbReference type="EMBL" id="JBBDGM010000008">
    <property type="protein sequence ID" value="MEJ1088809.1"/>
    <property type="molecule type" value="Genomic_DNA"/>
</dbReference>
<feature type="domain" description="Erythromycin biosynthesis protein CIII-like C-terminal" evidence="1">
    <location>
        <begin position="290"/>
        <end position="408"/>
    </location>
</feature>
<comment type="caution">
    <text evidence="2">The sequence shown here is derived from an EMBL/GenBank/DDBJ whole genome shotgun (WGS) entry which is preliminary data.</text>
</comment>
<dbReference type="PANTHER" id="PTHR48050">
    <property type="entry name" value="STEROL 3-BETA-GLUCOSYLTRANSFERASE"/>
    <property type="match status" value="1"/>
</dbReference>
<dbReference type="InterPro" id="IPR002213">
    <property type="entry name" value="UDP_glucos_trans"/>
</dbReference>
<dbReference type="CDD" id="cd03784">
    <property type="entry name" value="GT1_Gtf-like"/>
    <property type="match status" value="1"/>
</dbReference>
<keyword evidence="3" id="KW-1185">Reference proteome</keyword>
<protein>
    <submittedName>
        <fullName evidence="2">Nucleotide disphospho-sugar-binding domain-containing protein</fullName>
    </submittedName>
</protein>
<gene>
    <name evidence="2" type="ORF">WDU99_10810</name>
</gene>
<evidence type="ECO:0000313" key="3">
    <source>
        <dbReference type="Proteomes" id="UP001371224"/>
    </source>
</evidence>
<dbReference type="Gene3D" id="3.40.50.2000">
    <property type="entry name" value="Glycogen Phosphorylase B"/>
    <property type="match status" value="2"/>
</dbReference>
<proteinExistence type="predicted"/>
<sequence length="428" mass="45223">MSRFLLTAMPFTGHVAPLTAVAAELVRRGHDVRVYTGTRFRDRVERAGAQLVPWVRAPDFDENDLASAFPRLVGRKGFSQLLANVVDCFVRTAPAQVADLSSEWEREPWDAIGADETSVGTALYSERRGTAWTTVGVLPLNLAGPEGPPSGMGIVPGTGPVGRARDAALRALVPVLSRPIVKALAEAERALALPVSGRSMDQVVFSPTAIAASGSPALDYGRTDRPGHLRFVGEIRTESSSPRAELPHWWCELDERVRGDRRIVLVTQGTQNIDPDDLVRPALQALAGRDVIVIATTGVPGRDSLPFPVPENTRVMGFAPFAELLPLVDLAITNGGWGGTLAMLAHGIPLIVAGGDLDKPEVAARVAWSGAGIDLRTGTPRADAVSAAVDRALSDPVIVAAASRLGEQLRGLGGASAVADVLEHTLTS</sequence>
<dbReference type="InterPro" id="IPR050426">
    <property type="entry name" value="Glycosyltransferase_28"/>
</dbReference>
<accession>A0ABU8LBW4</accession>
<dbReference type="SUPFAM" id="SSF53756">
    <property type="entry name" value="UDP-Glycosyltransferase/glycogen phosphorylase"/>
    <property type="match status" value="1"/>
</dbReference>
<dbReference type="Pfam" id="PF06722">
    <property type="entry name" value="EryCIII-like_C"/>
    <property type="match status" value="1"/>
</dbReference>
<organism evidence="2 3">
    <name type="scientific">Microbacterium bandirmense</name>
    <dbReference type="NCBI Taxonomy" id="3122050"/>
    <lineage>
        <taxon>Bacteria</taxon>
        <taxon>Bacillati</taxon>
        <taxon>Actinomycetota</taxon>
        <taxon>Actinomycetes</taxon>
        <taxon>Micrococcales</taxon>
        <taxon>Microbacteriaceae</taxon>
        <taxon>Microbacterium</taxon>
    </lineage>
</organism>
<dbReference type="Proteomes" id="UP001371224">
    <property type="component" value="Unassembled WGS sequence"/>
</dbReference>
<evidence type="ECO:0000313" key="2">
    <source>
        <dbReference type="EMBL" id="MEJ1088809.1"/>
    </source>
</evidence>
<dbReference type="RefSeq" id="WP_337332470.1">
    <property type="nucleotide sequence ID" value="NZ_JBBDGM010000008.1"/>
</dbReference>
<name>A0ABU8LBW4_9MICO</name>
<dbReference type="InterPro" id="IPR010610">
    <property type="entry name" value="EryCIII-like_C"/>
</dbReference>
<dbReference type="PANTHER" id="PTHR48050:SF13">
    <property type="entry name" value="STEROL 3-BETA-GLUCOSYLTRANSFERASE UGT80A2"/>
    <property type="match status" value="1"/>
</dbReference>